<proteinExistence type="predicted"/>
<dbReference type="RefSeq" id="WP_159490884.1">
    <property type="nucleotide sequence ID" value="NZ_BLIP01000003.1"/>
</dbReference>
<accession>A0A640TS91</accession>
<evidence type="ECO:0000313" key="1">
    <source>
        <dbReference type="EMBL" id="GFE26487.1"/>
    </source>
</evidence>
<evidence type="ECO:0000313" key="4">
    <source>
        <dbReference type="Proteomes" id="UP001210609"/>
    </source>
</evidence>
<dbReference type="Proteomes" id="UP000429552">
    <property type="component" value="Unassembled WGS sequence"/>
</dbReference>
<dbReference type="Gene3D" id="3.90.840.10">
    <property type="entry name" value="Thiol-activated cytolysin superfamily/Thiol-activated cytolysin, alpha-beta domain"/>
    <property type="match status" value="1"/>
</dbReference>
<reference evidence="2 4" key="2">
    <citation type="submission" date="2022-12" db="EMBL/GenBank/DDBJ databases">
        <authorList>
            <person name="Ruckert C."/>
            <person name="Busche T."/>
            <person name="Kalinowski J."/>
            <person name="Wittmann C."/>
        </authorList>
    </citation>
    <scope>NUCLEOTIDE SEQUENCE [LARGE SCALE GENOMIC DNA]</scope>
    <source>
        <strain evidence="2 4">DSM 40555</strain>
    </source>
</reference>
<keyword evidence="4" id="KW-1185">Reference proteome</keyword>
<dbReference type="GO" id="GO:0015485">
    <property type="term" value="F:cholesterol binding"/>
    <property type="evidence" value="ECO:0007669"/>
    <property type="project" value="InterPro"/>
</dbReference>
<gene>
    <name evidence="1" type="ORF">Sliba_69400</name>
    <name evidence="2" type="ORF">STRLI_006909</name>
</gene>
<dbReference type="EMBL" id="CP114202">
    <property type="protein sequence ID" value="WAU00636.1"/>
    <property type="molecule type" value="Genomic_DNA"/>
</dbReference>
<evidence type="ECO:0000313" key="3">
    <source>
        <dbReference type="Proteomes" id="UP000429552"/>
    </source>
</evidence>
<dbReference type="Proteomes" id="UP001210609">
    <property type="component" value="Chromosome"/>
</dbReference>
<reference evidence="1 3" key="1">
    <citation type="submission" date="2019-12" db="EMBL/GenBank/DDBJ databases">
        <title>Whole genome shotgun sequence of Streptomyces libani subsp. libani NBRC 13452.</title>
        <authorList>
            <person name="Ichikawa N."/>
            <person name="Kimura A."/>
            <person name="Kitahashi Y."/>
            <person name="Komaki H."/>
            <person name="Tamura T."/>
        </authorList>
    </citation>
    <scope>NUCLEOTIDE SEQUENCE [LARGE SCALE GENOMIC DNA]</scope>
    <source>
        <strain evidence="1 3">NBRC 13452</strain>
    </source>
</reference>
<dbReference type="Gene3D" id="3.30.1040.20">
    <property type="match status" value="1"/>
</dbReference>
<organism evidence="1 3">
    <name type="scientific">Streptomyces nigrescens</name>
    <dbReference type="NCBI Taxonomy" id="1920"/>
    <lineage>
        <taxon>Bacteria</taxon>
        <taxon>Bacillati</taxon>
        <taxon>Actinomycetota</taxon>
        <taxon>Actinomycetes</taxon>
        <taxon>Kitasatosporales</taxon>
        <taxon>Streptomycetaceae</taxon>
        <taxon>Streptomyces</taxon>
    </lineage>
</organism>
<name>A0A640TS91_STRNI</name>
<evidence type="ECO:0000313" key="2">
    <source>
        <dbReference type="EMBL" id="WAU00636.1"/>
    </source>
</evidence>
<dbReference type="Pfam" id="PF01289">
    <property type="entry name" value="Thiol_cytolysin"/>
    <property type="match status" value="1"/>
</dbReference>
<protein>
    <submittedName>
        <fullName evidence="2">Thiol-activated cytolysin family protein</fullName>
    </submittedName>
</protein>
<dbReference type="Gene3D" id="3.40.30.40">
    <property type="entry name" value="Perfringolysin"/>
    <property type="match status" value="1"/>
</dbReference>
<dbReference type="AlphaFoldDB" id="A0A640TS91"/>
<dbReference type="SUPFAM" id="SSF56978">
    <property type="entry name" value="Perfringolysin"/>
    <property type="match status" value="1"/>
</dbReference>
<dbReference type="InterPro" id="IPR001869">
    <property type="entry name" value="Thiol_cytolysin"/>
</dbReference>
<sequence>MAQASGAQGVAVAWAVQGGDGRVRVEWDVPDAARFEVYRVPGAPEAKREALRGGPVPVVQAATLEKVELPDLSELRAHQYVIAAFAGDGPWPAAVAPVGVGNPQDKADMAAALARWKKWRELSPYQADAKSKVGPEQVTHVQGVKRTKQTYTLTKNPDEAITFDPNVSMCFPGAIVQAKPAIENGYLIPAGIEDSDRADLGITVDRLTGRKETASPPSASNVTAVIGKVIGDDAPGSSDVVFRRVEAYDSAEVALELGISAKYGGFAASLDISGKRKETKNTVLVYLRERGFTAFCDVSTPAALFKDDFTEEKLNKLVGGGYMGPENPPLLVNSVIYGRMIVFTFTSISSETEINAALKASYSGFADVDAHVKAHYQEIISKSEVSIISKGITGEQVKELLTKGTLSDSFATPQKYKSYVRIGYTLQTLDGVPAKMSETTTYDAVTWGDGGLVTLQIKSMELDGKTVEEFGVTIDKEDLSVTKGNPATKSRSFAEDGSGDPFLITEFTVGGIHYGIAGVGSPGLRLSPKELDWFAGGRTTFSGHIGGMDFSFNYDAVKG</sequence>
<dbReference type="EMBL" id="BLIP01000003">
    <property type="protein sequence ID" value="GFE26487.1"/>
    <property type="molecule type" value="Genomic_DNA"/>
</dbReference>
<dbReference type="InterPro" id="IPR036363">
    <property type="entry name" value="Thiol_cytolysin_ab_sf"/>
</dbReference>
<dbReference type="InterPro" id="IPR036359">
    <property type="entry name" value="Thiol_cytolysin_sf"/>
</dbReference>